<dbReference type="InterPro" id="IPR011009">
    <property type="entry name" value="Kinase-like_dom_sf"/>
</dbReference>
<name>A0A074Y8X7_AURSE</name>
<dbReference type="OrthoDB" id="1668230at2759"/>
<dbReference type="GO" id="GO:0004674">
    <property type="term" value="F:protein serine/threonine kinase activity"/>
    <property type="evidence" value="ECO:0007669"/>
    <property type="project" value="TreeGrafter"/>
</dbReference>
<evidence type="ECO:0000313" key="2">
    <source>
        <dbReference type="EMBL" id="KEQ90622.1"/>
    </source>
</evidence>
<accession>A0A074Y8X7</accession>
<dbReference type="Gene3D" id="1.10.510.10">
    <property type="entry name" value="Transferase(Phosphotransferase) domain 1"/>
    <property type="match status" value="1"/>
</dbReference>
<dbReference type="InterPro" id="IPR000719">
    <property type="entry name" value="Prot_kinase_dom"/>
</dbReference>
<proteinExistence type="predicted"/>
<dbReference type="SUPFAM" id="SSF56112">
    <property type="entry name" value="Protein kinase-like (PK-like)"/>
    <property type="match status" value="1"/>
</dbReference>
<dbReference type="RefSeq" id="XP_013339125.1">
    <property type="nucleotide sequence ID" value="XM_013483671.1"/>
</dbReference>
<dbReference type="InParanoid" id="A0A074Y8X7"/>
<sequence>MAQTLASIGIYVAHGASGIIERDGETVLKRPFPNNDSSRQEHLGLHHCIVRMLSWDYEQDILKLEYMRNGNLKSYLDSNYCSVENKIRWVKQAADAFQLIERGNPGLYCAKGIPSQFLHSKSVIHCDIKPDNFLLDEDLHLKISDFAGSSLSGSRALVCGSSRFLRPTMPGTPCEAQDDIFGLGSTIYTIITGTGPFGELESAEVEARFWAAEFPDTSDVLFGDVIRSCWSGRASIEQVCSYIETSVRQMRESEQL</sequence>
<dbReference type="InterPro" id="IPR051681">
    <property type="entry name" value="Ser/Thr_Kinases-Pseudokinases"/>
</dbReference>
<dbReference type="GeneID" id="25372296"/>
<dbReference type="InterPro" id="IPR008271">
    <property type="entry name" value="Ser/Thr_kinase_AS"/>
</dbReference>
<evidence type="ECO:0000259" key="1">
    <source>
        <dbReference type="PROSITE" id="PS50011"/>
    </source>
</evidence>
<dbReference type="PROSITE" id="PS00108">
    <property type="entry name" value="PROTEIN_KINASE_ST"/>
    <property type="match status" value="1"/>
</dbReference>
<dbReference type="STRING" id="1043005.A0A074Y8X7"/>
<dbReference type="GO" id="GO:0005524">
    <property type="term" value="F:ATP binding"/>
    <property type="evidence" value="ECO:0007669"/>
    <property type="project" value="InterPro"/>
</dbReference>
<dbReference type="Pfam" id="PF00069">
    <property type="entry name" value="Pkinase"/>
    <property type="match status" value="1"/>
</dbReference>
<organism evidence="2 3">
    <name type="scientific">Aureobasidium subglaciale (strain EXF-2481)</name>
    <name type="common">Aureobasidium pullulans var. subglaciale</name>
    <dbReference type="NCBI Taxonomy" id="1043005"/>
    <lineage>
        <taxon>Eukaryota</taxon>
        <taxon>Fungi</taxon>
        <taxon>Dikarya</taxon>
        <taxon>Ascomycota</taxon>
        <taxon>Pezizomycotina</taxon>
        <taxon>Dothideomycetes</taxon>
        <taxon>Dothideomycetidae</taxon>
        <taxon>Dothideales</taxon>
        <taxon>Saccotheciaceae</taxon>
        <taxon>Aureobasidium</taxon>
    </lineage>
</organism>
<dbReference type="EMBL" id="KL584788">
    <property type="protein sequence ID" value="KEQ90622.1"/>
    <property type="molecule type" value="Genomic_DNA"/>
</dbReference>
<feature type="domain" description="Protein kinase" evidence="1">
    <location>
        <begin position="1"/>
        <end position="256"/>
    </location>
</feature>
<protein>
    <recommendedName>
        <fullName evidence="1">Protein kinase domain-containing protein</fullName>
    </recommendedName>
</protein>
<keyword evidence="3" id="KW-1185">Reference proteome</keyword>
<dbReference type="PROSITE" id="PS50011">
    <property type="entry name" value="PROTEIN_KINASE_DOM"/>
    <property type="match status" value="1"/>
</dbReference>
<dbReference type="SMART" id="SM00220">
    <property type="entry name" value="S_TKc"/>
    <property type="match status" value="1"/>
</dbReference>
<reference evidence="2 3" key="1">
    <citation type="journal article" date="2014" name="BMC Genomics">
        <title>Genome sequencing of four Aureobasidium pullulans varieties: biotechnological potential, stress tolerance, and description of new species.</title>
        <authorList>
            <person name="Gostin Ar C."/>
            <person name="Ohm R.A."/>
            <person name="Kogej T."/>
            <person name="Sonjak S."/>
            <person name="Turk M."/>
            <person name="Zajc J."/>
            <person name="Zalar P."/>
            <person name="Grube M."/>
            <person name="Sun H."/>
            <person name="Han J."/>
            <person name="Sharma A."/>
            <person name="Chiniquy J."/>
            <person name="Ngan C.Y."/>
            <person name="Lipzen A."/>
            <person name="Barry K."/>
            <person name="Grigoriev I.V."/>
            <person name="Gunde-Cimerman N."/>
        </authorList>
    </citation>
    <scope>NUCLEOTIDE SEQUENCE [LARGE SCALE GENOMIC DNA]</scope>
    <source>
        <strain evidence="2 3">EXF-2481</strain>
    </source>
</reference>
<dbReference type="Proteomes" id="UP000030641">
    <property type="component" value="Unassembled WGS sequence"/>
</dbReference>
<evidence type="ECO:0000313" key="3">
    <source>
        <dbReference type="Proteomes" id="UP000030641"/>
    </source>
</evidence>
<dbReference type="PANTHER" id="PTHR44329">
    <property type="entry name" value="SERINE/THREONINE-PROTEIN KINASE TNNI3K-RELATED"/>
    <property type="match status" value="1"/>
</dbReference>
<gene>
    <name evidence="2" type="ORF">AUEXF2481DRAFT_92852</name>
</gene>
<dbReference type="HOGENOM" id="CLU_000288_31_2_1"/>
<dbReference type="AlphaFoldDB" id="A0A074Y8X7"/>
<dbReference type="CDD" id="cd00180">
    <property type="entry name" value="PKc"/>
    <property type="match status" value="1"/>
</dbReference>
<dbReference type="OMA" id="FYLPRHW"/>
<dbReference type="PANTHER" id="PTHR44329:SF260">
    <property type="entry name" value="PROTEIN KINASE DOMAIN-CONTAINING PROTEIN"/>
    <property type="match status" value="1"/>
</dbReference>